<keyword evidence="2" id="KW-0963">Cytoplasm</keyword>
<reference evidence="12" key="1">
    <citation type="submission" date="2013-03" db="EMBL/GenBank/DDBJ databases">
        <authorList>
            <person name="Jeffery W."/>
            <person name="Warren W."/>
            <person name="Wilson R.K."/>
        </authorList>
    </citation>
    <scope>NUCLEOTIDE SEQUENCE</scope>
    <source>
        <strain evidence="12">female</strain>
    </source>
</reference>
<keyword evidence="12" id="KW-1185">Reference proteome</keyword>
<dbReference type="Pfam" id="PF24176">
    <property type="entry name" value="TPR_TTI1_2nd"/>
    <property type="match status" value="1"/>
</dbReference>
<evidence type="ECO:0000256" key="2">
    <source>
        <dbReference type="ARBA" id="ARBA00022490"/>
    </source>
</evidence>
<reference evidence="11" key="4">
    <citation type="submission" date="2025-09" db="UniProtKB">
        <authorList>
            <consortium name="Ensembl"/>
        </authorList>
    </citation>
    <scope>IDENTIFICATION</scope>
</reference>
<dbReference type="Pfam" id="PF24181">
    <property type="entry name" value="TPR_TTI1_C"/>
    <property type="match status" value="1"/>
</dbReference>
<dbReference type="Ensembl" id="ENSAMXT00000048576.1">
    <property type="protein sequence ID" value="ENSAMXP00000052696.1"/>
    <property type="gene ID" value="ENSAMXG00000001083.2"/>
</dbReference>
<evidence type="ECO:0000256" key="3">
    <source>
        <dbReference type="ARBA" id="ARBA00022553"/>
    </source>
</evidence>
<protein>
    <recommendedName>
        <fullName evidence="7">TELO2-interacting protein 1 homolog</fullName>
    </recommendedName>
</protein>
<feature type="domain" description="TTI1 C-terminal TPR" evidence="10">
    <location>
        <begin position="765"/>
        <end position="1041"/>
    </location>
</feature>
<dbReference type="FunCoup" id="A0A3B1KFP0">
    <property type="interactions" value="1629"/>
</dbReference>
<feature type="domain" description="TTI1 N-terminal TPR" evidence="9">
    <location>
        <begin position="13"/>
        <end position="346"/>
    </location>
</feature>
<dbReference type="GO" id="GO:0005737">
    <property type="term" value="C:cytoplasm"/>
    <property type="evidence" value="ECO:0007669"/>
    <property type="project" value="UniProtKB-SubCell"/>
</dbReference>
<dbReference type="InterPro" id="IPR057567">
    <property type="entry name" value="TPR_TTI1_C"/>
</dbReference>
<evidence type="ECO:0000256" key="1">
    <source>
        <dbReference type="ARBA" id="ARBA00004496"/>
    </source>
</evidence>
<evidence type="ECO:0000256" key="8">
    <source>
        <dbReference type="SAM" id="MobiDB-lite"/>
    </source>
</evidence>
<dbReference type="PIRSF" id="PIRSF005250">
    <property type="entry name" value="UCP005250"/>
    <property type="match status" value="1"/>
</dbReference>
<organism evidence="11 12">
    <name type="scientific">Astyanax mexicanus</name>
    <name type="common">Blind cave fish</name>
    <name type="synonym">Astyanax fasciatus mexicanus</name>
    <dbReference type="NCBI Taxonomy" id="7994"/>
    <lineage>
        <taxon>Eukaryota</taxon>
        <taxon>Metazoa</taxon>
        <taxon>Chordata</taxon>
        <taxon>Craniata</taxon>
        <taxon>Vertebrata</taxon>
        <taxon>Euteleostomi</taxon>
        <taxon>Actinopterygii</taxon>
        <taxon>Neopterygii</taxon>
        <taxon>Teleostei</taxon>
        <taxon>Ostariophysi</taxon>
        <taxon>Characiformes</taxon>
        <taxon>Characoidei</taxon>
        <taxon>Acestrorhamphidae</taxon>
        <taxon>Acestrorhamphinae</taxon>
        <taxon>Astyanax</taxon>
    </lineage>
</organism>
<evidence type="ECO:0000256" key="7">
    <source>
        <dbReference type="ARBA" id="ARBA00071526"/>
    </source>
</evidence>
<dbReference type="Proteomes" id="UP000018467">
    <property type="component" value="Unassembled WGS sequence"/>
</dbReference>
<evidence type="ECO:0000256" key="6">
    <source>
        <dbReference type="ARBA" id="ARBA00061544"/>
    </source>
</evidence>
<feature type="compositionally biased region" description="Acidic residues" evidence="8">
    <location>
        <begin position="837"/>
        <end position="847"/>
    </location>
</feature>
<keyword evidence="4" id="KW-0832">Ubl conjugation</keyword>
<name>A0A3B1KFP0_ASTMX</name>
<keyword evidence="3" id="KW-0597">Phosphoprotein</keyword>
<accession>A0A3B1KFP0</accession>
<dbReference type="InterPro" id="IPR016024">
    <property type="entry name" value="ARM-type_fold"/>
</dbReference>
<evidence type="ECO:0000259" key="10">
    <source>
        <dbReference type="Pfam" id="PF24181"/>
    </source>
</evidence>
<comment type="subcellular location">
    <subcellularLocation>
        <location evidence="1">Cytoplasm</location>
    </subcellularLocation>
</comment>
<dbReference type="InterPro" id="IPR052587">
    <property type="entry name" value="TELO2-interacting_protein_1"/>
</dbReference>
<sequence length="1105" mass="122317">MADHQIDDPKIAFAYLRPSCVLLTKEPTLSNIETLSGHLRDVSDVALQQLQDYVLFPLRFVLKTPGSKREGLVQAVMEAMAYVLENTCVRSWESLRDLFSELCLCLCSPTDPGKPSPGSEELKLAVLRCLDALLHSAYGDVVFKLYEPAMLPGIGAAVSLFLALAEQEKSREVQTAALKCLLSLFLQCDCSGTHVEPKEMERHVLGRTLATFLPGVTRALSQVIGGDVRQGHAVTVKAMRAWYTTVGLVMDDDQLQKAGPENVKSSELGKVGELMVKRTPSWSKTTSKRLALALQKIISCTSAHQHWRVRLELVNLSDYLLTNCSKSLAESTGSLLEALVGAINDEEPKVKARCHAVLDKVSKRNQANGGQALKDVLSENLHGLASSLPRLMRTTDDQHKLFVLNVFLGYLKILGPQVDLVLSSAAHLQRISKALMQVLELDVTDVRIIEERSFVPSLDLGSGAHEAPCQRKYFLYFTDDKIFSALKQVCRMLGQHGNLYLLVDHFLDLYKESSVYRKQAALVLNEIILGAAGFDVEAERSTSTVNHSDNSETNQEDLKSAVMSIIEEYISLSNWHLPTVTEHSDGEHQEKLPSPVSSILSGHEGNSLQMLSASRDGTKPLTLHQLNSNIWQICIQLEGIGSFALALGVDFRLLLMTSLYPVLEKAGDESLLVSQSALCSMHNLCVACSYSSLKELVISNADYLLNDVSLNLGRPSVHPHAPRVLAVMFTHSDASLLPIVSDVVQDVLTTLDLSFDQRSLQLCKVLHSLLKALVRWFPSSARGHKQPSTITQTQNPEPLDLRQFLLDYRKQKELAEGIGIEEEDPGETGLSSGPPGPEEEGDGMDEGPDVKAELPLHVSVAKDVMERCIHLLSHPSIGVRLKVLDMVELCVYVLSETENELLPMVHRCWPSLLHRLTNDDPVAIPRAFRVLCVLGETCGDFLRKRVSKEVLPRLTSALSRQAETSSRSGPLYTHTLAYKLQLAVLQGLGPLCVRLDLVDSDLDQTSEACLPYLSCRQPIRLQEACLSVFRHLMQVDPDSCWFTLAELCCPAEYEPPHSDLLPVRLNGAGRPRNEYTDNVLKLLHHLQLPEENRTLSDPVDQNHHS</sequence>
<dbReference type="Pfam" id="PF21547">
    <property type="entry name" value="TTI1"/>
    <property type="match status" value="1"/>
</dbReference>
<dbReference type="FunFam" id="1.25.10.10:FF:000229">
    <property type="entry name" value="TELO2-interacting protein 1 homolog"/>
    <property type="match status" value="1"/>
</dbReference>
<dbReference type="InterPro" id="IPR057566">
    <property type="entry name" value="TPR_TTI1_N"/>
</dbReference>
<evidence type="ECO:0000259" key="9">
    <source>
        <dbReference type="Pfam" id="PF24173"/>
    </source>
</evidence>
<dbReference type="InterPro" id="IPR016441">
    <property type="entry name" value="Tti1"/>
</dbReference>
<dbReference type="GeneTree" id="ENSGT00390000009748"/>
<evidence type="ECO:0000313" key="11">
    <source>
        <dbReference type="Ensembl" id="ENSAMXP00000052696.1"/>
    </source>
</evidence>
<dbReference type="SUPFAM" id="SSF48371">
    <property type="entry name" value="ARM repeat"/>
    <property type="match status" value="1"/>
</dbReference>
<dbReference type="InterPro" id="IPR049362">
    <property type="entry name" value="TTI1_rpt"/>
</dbReference>
<reference evidence="12" key="2">
    <citation type="journal article" date="2014" name="Nat. Commun.">
        <title>The cavefish genome reveals candidate genes for eye loss.</title>
        <authorList>
            <person name="McGaugh S.E."/>
            <person name="Gross J.B."/>
            <person name="Aken B."/>
            <person name="Blin M."/>
            <person name="Borowsky R."/>
            <person name="Chalopin D."/>
            <person name="Hinaux H."/>
            <person name="Jeffery W.R."/>
            <person name="Keene A."/>
            <person name="Ma L."/>
            <person name="Minx P."/>
            <person name="Murphy D."/>
            <person name="O'Quin K.E."/>
            <person name="Retaux S."/>
            <person name="Rohner N."/>
            <person name="Searle S.M."/>
            <person name="Stahl B.A."/>
            <person name="Tabin C."/>
            <person name="Volff J.N."/>
            <person name="Yoshizawa M."/>
            <person name="Warren W.C."/>
        </authorList>
    </citation>
    <scope>NUCLEOTIDE SEQUENCE [LARGE SCALE GENOMIC DNA]</scope>
    <source>
        <strain evidence="12">female</strain>
    </source>
</reference>
<dbReference type="FunFam" id="1.25.10.10:FF:000240">
    <property type="entry name" value="TELO2-interacting protein 1 homolog"/>
    <property type="match status" value="1"/>
</dbReference>
<comment type="similarity">
    <text evidence="6">Belongs to the tti1 family.</text>
</comment>
<dbReference type="InterPro" id="IPR011989">
    <property type="entry name" value="ARM-like"/>
</dbReference>
<dbReference type="Gene3D" id="1.25.10.10">
    <property type="entry name" value="Leucine-rich Repeat Variant"/>
    <property type="match status" value="2"/>
</dbReference>
<evidence type="ECO:0000256" key="4">
    <source>
        <dbReference type="ARBA" id="ARBA00022843"/>
    </source>
</evidence>
<dbReference type="STRING" id="7994.ENSAMXP00000052696"/>
<reference evidence="11" key="3">
    <citation type="submission" date="2025-08" db="UniProtKB">
        <authorList>
            <consortium name="Ensembl"/>
        </authorList>
    </citation>
    <scope>IDENTIFICATION</scope>
</reference>
<dbReference type="Bgee" id="ENSAMXG00000001083">
    <property type="expression patterns" value="Expressed in testis and 12 other cell types or tissues"/>
</dbReference>
<dbReference type="AlphaFoldDB" id="A0A3B1KFP0"/>
<evidence type="ECO:0000256" key="5">
    <source>
        <dbReference type="ARBA" id="ARBA00056900"/>
    </source>
</evidence>
<dbReference type="Pfam" id="PF24173">
    <property type="entry name" value="TPR_TTI1_N"/>
    <property type="match status" value="1"/>
</dbReference>
<dbReference type="PANTHER" id="PTHR18460:SF3">
    <property type="entry name" value="TELO2-INTERACTING PROTEIN 1 HOMOLOG"/>
    <property type="match status" value="1"/>
</dbReference>
<proteinExistence type="inferred from homology"/>
<feature type="region of interest" description="Disordered" evidence="8">
    <location>
        <begin position="816"/>
        <end position="850"/>
    </location>
</feature>
<evidence type="ECO:0000313" key="12">
    <source>
        <dbReference type="Proteomes" id="UP000018467"/>
    </source>
</evidence>
<dbReference type="PANTHER" id="PTHR18460">
    <property type="entry name" value="TEL2 INTERACTING PROTEIN 1 TTI1 FAMILY MEMBER"/>
    <property type="match status" value="1"/>
</dbReference>
<dbReference type="InParanoid" id="A0A3B1KFP0"/>
<comment type="function">
    <text evidence="5">Regulator of the DNA damage response (DDR). Part of the TTT complex that is required to stabilize protein levels of the phosphatidylinositol 3-kinase-related protein kinase (PIKK) family proteins. The TTT complex is involved in the cellular resistance to DNA damage stresses, like ionizing radiation (IR), ultraviolet (UV) and mitomycin C (MMC). Together with the TTT complex and HSP90 may participate in the proper folding of newly synthesized PIKKs. Promotes assembly, stabilizes and maintains the activity of mTORC1 and mTORC2 complexes, which regulate cell growth and survival in response to nutrient and hormonal signals.</text>
</comment>